<dbReference type="GO" id="GO:0006811">
    <property type="term" value="P:monoatomic ion transport"/>
    <property type="evidence" value="ECO:0007669"/>
    <property type="project" value="UniProtKB-KW"/>
</dbReference>
<keyword evidence="10" id="KW-0998">Cell outer membrane</keyword>
<evidence type="ECO:0000256" key="10">
    <source>
        <dbReference type="ARBA" id="ARBA00023237"/>
    </source>
</evidence>
<dbReference type="PANTHER" id="PTHR34501">
    <property type="entry name" value="PROTEIN YDDL-RELATED"/>
    <property type="match status" value="1"/>
</dbReference>
<comment type="subunit">
    <text evidence="2">Homotrimer.</text>
</comment>
<evidence type="ECO:0000313" key="14">
    <source>
        <dbReference type="EMBL" id="SFU26220.1"/>
    </source>
</evidence>
<evidence type="ECO:0000256" key="8">
    <source>
        <dbReference type="ARBA" id="ARBA00023114"/>
    </source>
</evidence>
<keyword evidence="4" id="KW-1134">Transmembrane beta strand</keyword>
<dbReference type="PANTHER" id="PTHR34501:SF9">
    <property type="entry name" value="MAJOR OUTER MEMBRANE PROTEIN P.IA"/>
    <property type="match status" value="1"/>
</dbReference>
<dbReference type="Proteomes" id="UP000198844">
    <property type="component" value="Unassembled WGS sequence"/>
</dbReference>
<evidence type="ECO:0000256" key="12">
    <source>
        <dbReference type="SAM" id="SignalP"/>
    </source>
</evidence>
<keyword evidence="8" id="KW-0626">Porin</keyword>
<keyword evidence="5" id="KW-0812">Transmembrane</keyword>
<evidence type="ECO:0000256" key="7">
    <source>
        <dbReference type="ARBA" id="ARBA00023065"/>
    </source>
</evidence>
<dbReference type="InterPro" id="IPR023614">
    <property type="entry name" value="Porin_dom_sf"/>
</dbReference>
<dbReference type="OrthoDB" id="6975458at2"/>
<reference evidence="14 15" key="1">
    <citation type="submission" date="2016-10" db="EMBL/GenBank/DDBJ databases">
        <authorList>
            <person name="de Groot N.N."/>
        </authorList>
    </citation>
    <scope>NUCLEOTIDE SEQUENCE [LARGE SCALE GENOMIC DNA]</scope>
    <source>
        <strain evidence="14 15">LMG 27731</strain>
    </source>
</reference>
<dbReference type="GO" id="GO:0015288">
    <property type="term" value="F:porin activity"/>
    <property type="evidence" value="ECO:0007669"/>
    <property type="project" value="UniProtKB-KW"/>
</dbReference>
<keyword evidence="7" id="KW-0406">Ion transport</keyword>
<keyword evidence="6 12" id="KW-0732">Signal</keyword>
<feature type="domain" description="Porin" evidence="13">
    <location>
        <begin position="14"/>
        <end position="325"/>
    </location>
</feature>
<feature type="region of interest" description="Disordered" evidence="11">
    <location>
        <begin position="330"/>
        <end position="350"/>
    </location>
</feature>
<evidence type="ECO:0000259" key="13">
    <source>
        <dbReference type="Pfam" id="PF13609"/>
    </source>
</evidence>
<sequence>MRKARFLAIQCITAAAGTIASISAHAQSSVLLYGRIDSGIEYMSGIPTATGGTTSRVRAESGNWSGSYFAMIGAEDIGGGTKATFHLESAFLANTGQGSPDGLFNRWATVGLKNDNYGAFQIGRQLFVANNIVSFDPYLLGSWASTSLTRGRSWIKASNAVSYQSPKIAGIDVYGQYALSNATNWNGNGTTSQGRMAGLQVTYASAWVMVRGIYDEIRDPTNGKFDNIFQYSREYFVGANLYLGQFKLQGAFQTLHADSGSTTTLRQEWGAVNWTAQPDIDLKAAVFHVNANGGGGNATMYTVGAAYFLSKRTQLDVQLASVRNSSTANFSLEANSPTNPDNPVPGHTQSGAYVSIQHSF</sequence>
<evidence type="ECO:0000256" key="1">
    <source>
        <dbReference type="ARBA" id="ARBA00004571"/>
    </source>
</evidence>
<organism evidence="14 15">
    <name type="scientific">Paraburkholderia aspalathi</name>
    <dbReference type="NCBI Taxonomy" id="1324617"/>
    <lineage>
        <taxon>Bacteria</taxon>
        <taxon>Pseudomonadati</taxon>
        <taxon>Pseudomonadota</taxon>
        <taxon>Betaproteobacteria</taxon>
        <taxon>Burkholderiales</taxon>
        <taxon>Burkholderiaceae</taxon>
        <taxon>Paraburkholderia</taxon>
    </lineage>
</organism>
<dbReference type="RefSeq" id="WP_093646734.1">
    <property type="nucleotide sequence ID" value="NZ_FPBH01000049.1"/>
</dbReference>
<dbReference type="Gene3D" id="2.40.160.10">
    <property type="entry name" value="Porin"/>
    <property type="match status" value="1"/>
</dbReference>
<comment type="subcellular location">
    <subcellularLocation>
        <location evidence="1">Cell outer membrane</location>
        <topology evidence="1">Multi-pass membrane protein</topology>
    </subcellularLocation>
</comment>
<evidence type="ECO:0000256" key="9">
    <source>
        <dbReference type="ARBA" id="ARBA00023136"/>
    </source>
</evidence>
<evidence type="ECO:0000256" key="2">
    <source>
        <dbReference type="ARBA" id="ARBA00011233"/>
    </source>
</evidence>
<dbReference type="GO" id="GO:0046930">
    <property type="term" value="C:pore complex"/>
    <property type="evidence" value="ECO:0007669"/>
    <property type="project" value="UniProtKB-KW"/>
</dbReference>
<evidence type="ECO:0000313" key="15">
    <source>
        <dbReference type="Proteomes" id="UP000198844"/>
    </source>
</evidence>
<evidence type="ECO:0000256" key="4">
    <source>
        <dbReference type="ARBA" id="ARBA00022452"/>
    </source>
</evidence>
<dbReference type="InterPro" id="IPR002299">
    <property type="entry name" value="Porin_Neis"/>
</dbReference>
<dbReference type="GO" id="GO:0009279">
    <property type="term" value="C:cell outer membrane"/>
    <property type="evidence" value="ECO:0007669"/>
    <property type="project" value="UniProtKB-SubCell"/>
</dbReference>
<evidence type="ECO:0000256" key="6">
    <source>
        <dbReference type="ARBA" id="ARBA00022729"/>
    </source>
</evidence>
<dbReference type="AlphaFoldDB" id="A0A1I7EQL5"/>
<evidence type="ECO:0000256" key="5">
    <source>
        <dbReference type="ARBA" id="ARBA00022692"/>
    </source>
</evidence>
<dbReference type="InterPro" id="IPR033900">
    <property type="entry name" value="Gram_neg_porin_domain"/>
</dbReference>
<proteinExistence type="predicted"/>
<gene>
    <name evidence="14" type="ORF">SAMN05192563_104939</name>
</gene>
<dbReference type="EMBL" id="FPBH01000049">
    <property type="protein sequence ID" value="SFU26220.1"/>
    <property type="molecule type" value="Genomic_DNA"/>
</dbReference>
<name>A0A1I7EQL5_9BURK</name>
<feature type="chain" id="PRO_5011448260" evidence="12">
    <location>
        <begin position="27"/>
        <end position="360"/>
    </location>
</feature>
<evidence type="ECO:0000256" key="11">
    <source>
        <dbReference type="SAM" id="MobiDB-lite"/>
    </source>
</evidence>
<dbReference type="Pfam" id="PF13609">
    <property type="entry name" value="Porin_4"/>
    <property type="match status" value="1"/>
</dbReference>
<feature type="signal peptide" evidence="12">
    <location>
        <begin position="1"/>
        <end position="26"/>
    </location>
</feature>
<evidence type="ECO:0000256" key="3">
    <source>
        <dbReference type="ARBA" id="ARBA00022448"/>
    </source>
</evidence>
<keyword evidence="3" id="KW-0813">Transport</keyword>
<accession>A0A1I7EQL5</accession>
<dbReference type="InterPro" id="IPR050298">
    <property type="entry name" value="Gram-neg_bact_OMP"/>
</dbReference>
<dbReference type="SUPFAM" id="SSF56935">
    <property type="entry name" value="Porins"/>
    <property type="match status" value="1"/>
</dbReference>
<protein>
    <submittedName>
        <fullName evidence="14">Outer membrane protein (Porin)</fullName>
    </submittedName>
</protein>
<dbReference type="PRINTS" id="PR00184">
    <property type="entry name" value="NEISSPPORIN"/>
</dbReference>
<keyword evidence="9" id="KW-0472">Membrane</keyword>
<dbReference type="CDD" id="cd00342">
    <property type="entry name" value="gram_neg_porins"/>
    <property type="match status" value="1"/>
</dbReference>